<evidence type="ECO:0000256" key="1">
    <source>
        <dbReference type="SAM" id="MobiDB-lite"/>
    </source>
</evidence>
<feature type="region of interest" description="Disordered" evidence="1">
    <location>
        <begin position="1"/>
        <end position="77"/>
    </location>
</feature>
<feature type="compositionally biased region" description="Low complexity" evidence="1">
    <location>
        <begin position="1"/>
        <end position="25"/>
    </location>
</feature>
<evidence type="ECO:0000313" key="2">
    <source>
        <dbReference type="EMBL" id="TBU24695.1"/>
    </source>
</evidence>
<dbReference type="AlphaFoldDB" id="A0A4Q9MBT9"/>
<reference evidence="2" key="1">
    <citation type="submission" date="2019-01" db="EMBL/GenBank/DDBJ databases">
        <title>Draft genome sequences of three monokaryotic isolates of the white-rot basidiomycete fungus Dichomitus squalens.</title>
        <authorList>
            <consortium name="DOE Joint Genome Institute"/>
            <person name="Lopez S.C."/>
            <person name="Andreopoulos B."/>
            <person name="Pangilinan J."/>
            <person name="Lipzen A."/>
            <person name="Riley R."/>
            <person name="Ahrendt S."/>
            <person name="Ng V."/>
            <person name="Barry K."/>
            <person name="Daum C."/>
            <person name="Grigoriev I.V."/>
            <person name="Hilden K.S."/>
            <person name="Makela M.R."/>
            <person name="de Vries R.P."/>
        </authorList>
    </citation>
    <scope>NUCLEOTIDE SEQUENCE [LARGE SCALE GENOMIC DNA]</scope>
    <source>
        <strain evidence="2">OM18370.1</strain>
    </source>
</reference>
<proteinExistence type="predicted"/>
<gene>
    <name evidence="2" type="ORF">BD311DRAFT_539128</name>
</gene>
<name>A0A4Q9MBT9_9APHY</name>
<sequence>MPGQAPRTSIPARRSAPPRVRAPSSRSPPPQSLEREARTHPTSVRSPETPPFAVPFSARRAHDQIPPWPGDPRARPREHLDALPFSYRLLCSARPSTRLRLRQTACDGPAGPPVLSRSISHLTSPSSLPDANARVRDDTSVAPGASIAIHAISRRFLFAELGKPAVMRAFVPARISPRCRLVFLHTLPQSRSAIPRPDIGRCSFRGQHARLQHSGCSL</sequence>
<accession>A0A4Q9MBT9</accession>
<protein>
    <submittedName>
        <fullName evidence="2">Uncharacterized protein</fullName>
    </submittedName>
</protein>
<dbReference type="Proteomes" id="UP000292957">
    <property type="component" value="Unassembled WGS sequence"/>
</dbReference>
<organism evidence="2">
    <name type="scientific">Dichomitus squalens</name>
    <dbReference type="NCBI Taxonomy" id="114155"/>
    <lineage>
        <taxon>Eukaryota</taxon>
        <taxon>Fungi</taxon>
        <taxon>Dikarya</taxon>
        <taxon>Basidiomycota</taxon>
        <taxon>Agaricomycotina</taxon>
        <taxon>Agaricomycetes</taxon>
        <taxon>Polyporales</taxon>
        <taxon>Polyporaceae</taxon>
        <taxon>Dichomitus</taxon>
    </lineage>
</organism>
<dbReference type="EMBL" id="ML143474">
    <property type="protein sequence ID" value="TBU24695.1"/>
    <property type="molecule type" value="Genomic_DNA"/>
</dbReference>